<dbReference type="Proteomes" id="UP000295550">
    <property type="component" value="Unassembled WGS sequence"/>
</dbReference>
<dbReference type="RefSeq" id="WP_036847756.1">
    <property type="nucleotide sequence ID" value="NZ_CAWOLF010000046.1"/>
</dbReference>
<feature type="domain" description="Arc-like DNA binding" evidence="1">
    <location>
        <begin position="7"/>
        <end position="52"/>
    </location>
</feature>
<dbReference type="GO" id="GO:0043565">
    <property type="term" value="F:sequence-specific DNA binding"/>
    <property type="evidence" value="ECO:0007669"/>
    <property type="project" value="UniProtKB-ARBA"/>
</dbReference>
<organism evidence="2 3">
    <name type="scientific">Photorhabdus luminescens subsp. mexicana</name>
    <dbReference type="NCBI Taxonomy" id="2100167"/>
    <lineage>
        <taxon>Bacteria</taxon>
        <taxon>Pseudomonadati</taxon>
        <taxon>Pseudomonadota</taxon>
        <taxon>Gammaproteobacteria</taxon>
        <taxon>Enterobacterales</taxon>
        <taxon>Morganellaceae</taxon>
        <taxon>Photorhabdus</taxon>
    </lineage>
</organism>
<evidence type="ECO:0000313" key="3">
    <source>
        <dbReference type="Proteomes" id="UP000295550"/>
    </source>
</evidence>
<dbReference type="InterPro" id="IPR013321">
    <property type="entry name" value="Arc_rbn_hlx_hlx"/>
</dbReference>
<dbReference type="InterPro" id="IPR005569">
    <property type="entry name" value="Arc_DNA-bd_dom"/>
</dbReference>
<evidence type="ECO:0000259" key="1">
    <source>
        <dbReference type="Pfam" id="PF03869"/>
    </source>
</evidence>
<dbReference type="GO" id="GO:0006355">
    <property type="term" value="P:regulation of DNA-templated transcription"/>
    <property type="evidence" value="ECO:0007669"/>
    <property type="project" value="InterPro"/>
</dbReference>
<dbReference type="InterPro" id="IPR010985">
    <property type="entry name" value="Ribbon_hlx_hlx"/>
</dbReference>
<accession>A0A4R4ISZ0</accession>
<dbReference type="AlphaFoldDB" id="A0A4R4ISZ0"/>
<keyword evidence="2" id="KW-0238">DNA-binding</keyword>
<protein>
    <submittedName>
        <fullName evidence="2">Arc family DNA-binding protein</fullName>
    </submittedName>
</protein>
<gene>
    <name evidence="2" type="ORF">C5468_23715</name>
</gene>
<dbReference type="Gene3D" id="1.10.1220.10">
    <property type="entry name" value="Met repressor-like"/>
    <property type="match status" value="1"/>
</dbReference>
<sequence>MTKRPYKHPQVNLRLPIELKEEMARIADKTGRSLNAEMVAAIENWISQNSDIVHKPSIEERLVSIELDVEKIKKLIETKK</sequence>
<reference evidence="2 3" key="1">
    <citation type="journal article" date="2019" name="Int. J. Syst. Evol. Microbiol.">
        <title>Photorhabdus khanii subsp. guanajuatensis subsp. nov., isolated from Heterorhabditis atacamensis, and Photorhabdus luminescens subsp. mexicana subsp. nov., isolated from Heterorhabditis mexicana entomopathogenic nematodes.</title>
        <authorList>
            <person name="Machado R.A.R."/>
            <person name="Bruno P."/>
            <person name="Arce C.C.M."/>
            <person name="Liechti N."/>
            <person name="Kohler A."/>
            <person name="Bernal J."/>
            <person name="Bruggmann R."/>
            <person name="Turlings T.C.J."/>
        </authorList>
    </citation>
    <scope>NUCLEOTIDE SEQUENCE [LARGE SCALE GENOMIC DNA]</scope>
    <source>
        <strain evidence="2 3">MEX47-22</strain>
    </source>
</reference>
<dbReference type="EMBL" id="PUJX01000046">
    <property type="protein sequence ID" value="TDB43319.1"/>
    <property type="molecule type" value="Genomic_DNA"/>
</dbReference>
<name>A0A4R4ISZ0_PHOLU</name>
<proteinExistence type="predicted"/>
<dbReference type="SUPFAM" id="SSF47598">
    <property type="entry name" value="Ribbon-helix-helix"/>
    <property type="match status" value="1"/>
</dbReference>
<evidence type="ECO:0000313" key="2">
    <source>
        <dbReference type="EMBL" id="TDB43319.1"/>
    </source>
</evidence>
<comment type="caution">
    <text evidence="2">The sequence shown here is derived from an EMBL/GenBank/DDBJ whole genome shotgun (WGS) entry which is preliminary data.</text>
</comment>
<dbReference type="Pfam" id="PF03869">
    <property type="entry name" value="Arc"/>
    <property type="match status" value="1"/>
</dbReference>